<dbReference type="Proteomes" id="UP000594905">
    <property type="component" value="Chromosome"/>
</dbReference>
<keyword evidence="3" id="KW-0378">Hydrolase</keyword>
<dbReference type="GeneID" id="70783711"/>
<name>A0A2X4RW11_9CORY</name>
<accession>A0A2X4RW11</accession>
<protein>
    <submittedName>
        <fullName evidence="2">M48 family metallopeptidase</fullName>
    </submittedName>
    <submittedName>
        <fullName evidence="3">Putative metal-dependent hydrolase</fullName>
    </submittedName>
</protein>
<evidence type="ECO:0000259" key="1">
    <source>
        <dbReference type="Pfam" id="PF01863"/>
    </source>
</evidence>
<dbReference type="RefSeq" id="WP_039674257.1">
    <property type="nucleotide sequence ID" value="NZ_CP065689.1"/>
</dbReference>
<dbReference type="EMBL" id="CP065689">
    <property type="protein sequence ID" value="QPS60615.1"/>
    <property type="molecule type" value="Genomic_DNA"/>
</dbReference>
<organism evidence="3 4">
    <name type="scientific">Corynebacterium minutissimum</name>
    <dbReference type="NCBI Taxonomy" id="38301"/>
    <lineage>
        <taxon>Bacteria</taxon>
        <taxon>Bacillati</taxon>
        <taxon>Actinomycetota</taxon>
        <taxon>Actinomycetes</taxon>
        <taxon>Mycobacteriales</taxon>
        <taxon>Corynebacteriaceae</taxon>
        <taxon>Corynebacterium</taxon>
    </lineage>
</organism>
<gene>
    <name evidence="2" type="ORF">I6G51_05370</name>
    <name evidence="3" type="ORF">NCTC10288_01828</name>
</gene>
<reference evidence="3 4" key="1">
    <citation type="submission" date="2018-06" db="EMBL/GenBank/DDBJ databases">
        <authorList>
            <consortium name="Pathogen Informatics"/>
            <person name="Doyle S."/>
        </authorList>
    </citation>
    <scope>NUCLEOTIDE SEQUENCE [LARGE SCALE GENOMIC DNA]</scope>
    <source>
        <strain evidence="3 4">NCTC10288</strain>
    </source>
</reference>
<evidence type="ECO:0000313" key="5">
    <source>
        <dbReference type="Proteomes" id="UP000594905"/>
    </source>
</evidence>
<dbReference type="Gene3D" id="3.30.2010.10">
    <property type="entry name" value="Metalloproteases ('zincins'), catalytic domain"/>
    <property type="match status" value="1"/>
</dbReference>
<dbReference type="CDD" id="cd07344">
    <property type="entry name" value="M48_yhfN_like"/>
    <property type="match status" value="1"/>
</dbReference>
<dbReference type="PANTHER" id="PTHR30399:SF1">
    <property type="entry name" value="UTP PYROPHOSPHATASE"/>
    <property type="match status" value="1"/>
</dbReference>
<dbReference type="InterPro" id="IPR002725">
    <property type="entry name" value="YgjP-like_metallopeptidase"/>
</dbReference>
<dbReference type="AlphaFoldDB" id="A0A2X4RW11"/>
<dbReference type="Pfam" id="PF01863">
    <property type="entry name" value="YgjP-like"/>
    <property type="match status" value="1"/>
</dbReference>
<evidence type="ECO:0000313" key="4">
    <source>
        <dbReference type="Proteomes" id="UP000249264"/>
    </source>
</evidence>
<evidence type="ECO:0000313" key="2">
    <source>
        <dbReference type="EMBL" id="QPS60615.1"/>
    </source>
</evidence>
<proteinExistence type="predicted"/>
<keyword evidence="5" id="KW-1185">Reference proteome</keyword>
<dbReference type="EMBL" id="LS483460">
    <property type="protein sequence ID" value="SQI00510.1"/>
    <property type="molecule type" value="Genomic_DNA"/>
</dbReference>
<feature type="domain" description="YgjP-like metallopeptidase" evidence="1">
    <location>
        <begin position="90"/>
        <end position="159"/>
    </location>
</feature>
<reference evidence="2 5" key="2">
    <citation type="submission" date="2020-12" db="EMBL/GenBank/DDBJ databases">
        <title>FDA dAtabase for Regulatory Grade micrObial Sequences (FDA-ARGOS): Supporting development and validation of Infectious Disease Dx tests.</title>
        <authorList>
            <person name="Sproer C."/>
            <person name="Gronow S."/>
            <person name="Severitt S."/>
            <person name="Schroder I."/>
            <person name="Tallon L."/>
            <person name="Sadzewicz L."/>
            <person name="Zhao X."/>
            <person name="Boylan J."/>
            <person name="Ott S."/>
            <person name="Bowen H."/>
            <person name="Vavikolanu K."/>
            <person name="Mehta A."/>
            <person name="Aluvathingal J."/>
            <person name="Nadendla S."/>
            <person name="Lowell S."/>
            <person name="Myers T."/>
            <person name="Yan Y."/>
            <person name="Sichtig H."/>
        </authorList>
    </citation>
    <scope>NUCLEOTIDE SEQUENCE [LARGE SCALE GENOMIC DNA]</scope>
    <source>
        <strain evidence="2 5">FDAARGOS_894</strain>
    </source>
</reference>
<dbReference type="GO" id="GO:0016787">
    <property type="term" value="F:hydrolase activity"/>
    <property type="evidence" value="ECO:0007669"/>
    <property type="project" value="UniProtKB-KW"/>
</dbReference>
<dbReference type="PANTHER" id="PTHR30399">
    <property type="entry name" value="UNCHARACTERIZED PROTEIN YGJP"/>
    <property type="match status" value="1"/>
</dbReference>
<dbReference type="STRING" id="38301.NX84_04695"/>
<dbReference type="OrthoDB" id="9811177at2"/>
<dbReference type="KEGG" id="cmin:NCTC10288_01828"/>
<dbReference type="Proteomes" id="UP000249264">
    <property type="component" value="Chromosome 1"/>
</dbReference>
<sequence>MSSNPEVRVIRSARRRRTVQARTVDGVLEVRIPAWMSAAEEEKAVADIVAKVQKKHSSAQLSDASLTARARSLNARFLDGRATVGSIRWVSNQKSRWGSCTTSTGDIRISDRLQDVPEYVLDAVIIHELTHTFISGHGPDFWEWADRAPKAERAKGYLEAYQRFR</sequence>
<dbReference type="InterPro" id="IPR053136">
    <property type="entry name" value="UTP_pyrophosphatase-like"/>
</dbReference>
<evidence type="ECO:0000313" key="3">
    <source>
        <dbReference type="EMBL" id="SQI00510.1"/>
    </source>
</evidence>